<gene>
    <name evidence="2" type="ORF">G6W59_03410</name>
</gene>
<sequence length="69" mass="6598">MTTSASDTPAVQALPEVPSHGALAGIPADAAAEAGQEKKGAVSMSALLQSCAAASAVSTPPDVPTPRAA</sequence>
<evidence type="ECO:0000313" key="3">
    <source>
        <dbReference type="Proteomes" id="UP000540128"/>
    </source>
</evidence>
<comment type="caution">
    <text evidence="2">The sequence shown here is derived from an EMBL/GenBank/DDBJ whole genome shotgun (WGS) entry which is preliminary data.</text>
</comment>
<dbReference type="AlphaFoldDB" id="A0A7Y6C5H7"/>
<reference evidence="2 3" key="1">
    <citation type="submission" date="2020-03" db="EMBL/GenBank/DDBJ databases">
        <title>Complete genome sequence of sixteen Streptomyces strains facilitates identification of candidate genes involved in plant growth-promotion in grain legumes and cereals.</title>
        <authorList>
            <person name="Gopalakrishnan S."/>
            <person name="Thakur V."/>
            <person name="Saxena R."/>
            <person name="Vadlamudi S."/>
            <person name="Purohit S."/>
            <person name="Kumar V."/>
            <person name="Rathore A."/>
            <person name="Chitikineni A."/>
            <person name="Varshney R.K."/>
        </authorList>
    </citation>
    <scope>NUCLEOTIDE SEQUENCE [LARGE SCALE GENOMIC DNA]</scope>
    <source>
        <strain evidence="2 3">KAI-180</strain>
    </source>
</reference>
<proteinExistence type="predicted"/>
<feature type="region of interest" description="Disordered" evidence="1">
    <location>
        <begin position="1"/>
        <end position="21"/>
    </location>
</feature>
<keyword evidence="3" id="KW-1185">Reference proteome</keyword>
<accession>A0A7Y6C5H7</accession>
<evidence type="ECO:0000313" key="2">
    <source>
        <dbReference type="EMBL" id="NUV27400.1"/>
    </source>
</evidence>
<dbReference type="RefSeq" id="WP_030695928.1">
    <property type="nucleotide sequence ID" value="NZ_JAANNT010000002.1"/>
</dbReference>
<dbReference type="Proteomes" id="UP000540128">
    <property type="component" value="Unassembled WGS sequence"/>
</dbReference>
<organism evidence="2 3">
    <name type="scientific">Streptomyces odorifer</name>
    <dbReference type="NCBI Taxonomy" id="53450"/>
    <lineage>
        <taxon>Bacteria</taxon>
        <taxon>Bacillati</taxon>
        <taxon>Actinomycetota</taxon>
        <taxon>Actinomycetes</taxon>
        <taxon>Kitasatosporales</taxon>
        <taxon>Streptomycetaceae</taxon>
        <taxon>Streptomyces</taxon>
        <taxon>Streptomyces albidoflavus group</taxon>
    </lineage>
</organism>
<evidence type="ECO:0000256" key="1">
    <source>
        <dbReference type="SAM" id="MobiDB-lite"/>
    </source>
</evidence>
<dbReference type="EMBL" id="JAANNT010000002">
    <property type="protein sequence ID" value="NUV27400.1"/>
    <property type="molecule type" value="Genomic_DNA"/>
</dbReference>
<protein>
    <submittedName>
        <fullName evidence="2">Uncharacterized protein</fullName>
    </submittedName>
</protein>
<name>A0A7Y6C5H7_9ACTN</name>